<dbReference type="EMBL" id="JAPQKT010000002">
    <property type="protein sequence ID" value="KAJ5240929.1"/>
    <property type="molecule type" value="Genomic_DNA"/>
</dbReference>
<protein>
    <submittedName>
        <fullName evidence="2">Uncharacterized protein</fullName>
    </submittedName>
</protein>
<reference evidence="2" key="1">
    <citation type="submission" date="2022-11" db="EMBL/GenBank/DDBJ databases">
        <authorList>
            <person name="Petersen C."/>
        </authorList>
    </citation>
    <scope>NUCLEOTIDE SEQUENCE</scope>
    <source>
        <strain evidence="2">IBT 23319</strain>
    </source>
</reference>
<dbReference type="RefSeq" id="XP_056503934.1">
    <property type="nucleotide sequence ID" value="XM_056641440.1"/>
</dbReference>
<proteinExistence type="predicted"/>
<dbReference type="Proteomes" id="UP001147733">
    <property type="component" value="Unassembled WGS sequence"/>
</dbReference>
<feature type="region of interest" description="Disordered" evidence="1">
    <location>
        <begin position="114"/>
        <end position="141"/>
    </location>
</feature>
<reference evidence="2" key="2">
    <citation type="journal article" date="2023" name="IMA Fungus">
        <title>Comparative genomic study of the Penicillium genus elucidates a diverse pangenome and 15 lateral gene transfer events.</title>
        <authorList>
            <person name="Petersen C."/>
            <person name="Sorensen T."/>
            <person name="Nielsen M.R."/>
            <person name="Sondergaard T.E."/>
            <person name="Sorensen J.L."/>
            <person name="Fitzpatrick D.A."/>
            <person name="Frisvad J.C."/>
            <person name="Nielsen K.L."/>
        </authorList>
    </citation>
    <scope>NUCLEOTIDE SEQUENCE</scope>
    <source>
        <strain evidence="2">IBT 23319</strain>
    </source>
</reference>
<sequence length="407" mass="46739">MYLSKAPKKTDKKSSHQRKPSDSPAQQWLFLYEEMGSSNFKLGSKTTAEMRAMDYSFEVILKLLHLDYSNPIAYKFWIISNSMSTAVPLLNNPSVFVTYELYCKNDPVVTIIVRPAGDPTPNSSQAPSAPNSLRERRKASGQKNLQNVFIRPIRPSETKQLDVVSRDPISDLLEEEKIVLDLGRGRMEVFSISYLLEWIPRELARGVDIENIVVTSLTPRFRPVEVTLTRDIWTKSLLRGSSRLPFLEIWSNTNEQKILRMDYLSSLFNDHPYVYNNAKLLIQDLFSFLQDEPKKRLDMLVGPYFIGKPYFSDAASRGILAIPFESDTLKGAIERLLRTKSERAQGELCSSHEFAPILLRVFGFKKDEVMGKIDLRKIRDPPKKGVREDSTMKTLKHKFSMFTLKDK</sequence>
<feature type="compositionally biased region" description="Low complexity" evidence="1">
    <location>
        <begin position="119"/>
        <end position="132"/>
    </location>
</feature>
<organism evidence="2 3">
    <name type="scientific">Penicillium citrinum</name>
    <dbReference type="NCBI Taxonomy" id="5077"/>
    <lineage>
        <taxon>Eukaryota</taxon>
        <taxon>Fungi</taxon>
        <taxon>Dikarya</taxon>
        <taxon>Ascomycota</taxon>
        <taxon>Pezizomycotina</taxon>
        <taxon>Eurotiomycetes</taxon>
        <taxon>Eurotiomycetidae</taxon>
        <taxon>Eurotiales</taxon>
        <taxon>Aspergillaceae</taxon>
        <taxon>Penicillium</taxon>
    </lineage>
</organism>
<gene>
    <name evidence="2" type="ORF">N7469_002520</name>
</gene>
<dbReference type="AlphaFoldDB" id="A0A9W9PAL7"/>
<evidence type="ECO:0000313" key="3">
    <source>
        <dbReference type="Proteomes" id="UP001147733"/>
    </source>
</evidence>
<evidence type="ECO:0000313" key="2">
    <source>
        <dbReference type="EMBL" id="KAJ5240929.1"/>
    </source>
</evidence>
<comment type="caution">
    <text evidence="2">The sequence shown here is derived from an EMBL/GenBank/DDBJ whole genome shotgun (WGS) entry which is preliminary data.</text>
</comment>
<name>A0A9W9PAL7_PENCI</name>
<accession>A0A9W9PAL7</accession>
<keyword evidence="3" id="KW-1185">Reference proteome</keyword>
<feature type="region of interest" description="Disordered" evidence="1">
    <location>
        <begin position="1"/>
        <end position="23"/>
    </location>
</feature>
<evidence type="ECO:0000256" key="1">
    <source>
        <dbReference type="SAM" id="MobiDB-lite"/>
    </source>
</evidence>
<dbReference type="GeneID" id="81380607"/>
<dbReference type="OrthoDB" id="4342814at2759"/>